<sequence length="332" mass="38025">MFSRAGRIFSTHPGLFFFNFLEIALIAWWLARGSLSTEDWFVDNECQNPEWQDTVWDGYDDAVKAAEVAYDYIMEIRTSVQYSRARHQLSPRQKRTLNIFETIYGKTLFDRRDPDYRQAGAQAYRRFDKILASLNDDNPQAIAHYHMFCDDDMFVPFLVDPQGQDWVLDTRPVRDGGGTVVNIHGTCDNDGTANVLSYSWKAPYGRHYQTAYCPDWVEHWERYGALSAYRDSRGRSVPVLRGTIHITQIALSFMTPSVLHELTHSQDILGNDVLGDQDCMGRGVGGYGWPCITFLAQNHPDLAAKNADNFAYLVTALYLDYADWRDGLGLRD</sequence>
<evidence type="ECO:0000313" key="3">
    <source>
        <dbReference type="Proteomes" id="UP000509510"/>
    </source>
</evidence>
<name>A0A7H8R2T7_TALRU</name>
<keyword evidence="1" id="KW-0472">Membrane</keyword>
<dbReference type="InterPro" id="IPR024079">
    <property type="entry name" value="MetalloPept_cat_dom_sf"/>
</dbReference>
<proteinExistence type="predicted"/>
<dbReference type="RefSeq" id="XP_035346162.1">
    <property type="nucleotide sequence ID" value="XM_035490269.1"/>
</dbReference>
<accession>A0A7H8R2T7</accession>
<dbReference type="Proteomes" id="UP000509510">
    <property type="component" value="Chromosome IV"/>
</dbReference>
<dbReference type="GO" id="GO:0008237">
    <property type="term" value="F:metallopeptidase activity"/>
    <property type="evidence" value="ECO:0007669"/>
    <property type="project" value="InterPro"/>
</dbReference>
<dbReference type="EMBL" id="CP055901">
    <property type="protein sequence ID" value="QKX59985.1"/>
    <property type="molecule type" value="Genomic_DNA"/>
</dbReference>
<evidence type="ECO:0000313" key="2">
    <source>
        <dbReference type="EMBL" id="QKX59985.1"/>
    </source>
</evidence>
<evidence type="ECO:0000256" key="1">
    <source>
        <dbReference type="SAM" id="Phobius"/>
    </source>
</evidence>
<dbReference type="Gene3D" id="3.40.390.10">
    <property type="entry name" value="Collagenase (Catalytic Domain)"/>
    <property type="match status" value="1"/>
</dbReference>
<keyword evidence="1" id="KW-0812">Transmembrane</keyword>
<dbReference type="GeneID" id="55994620"/>
<dbReference type="KEGG" id="trg:TRUGW13939_07127"/>
<keyword evidence="1" id="KW-1133">Transmembrane helix</keyword>
<reference evidence="3" key="1">
    <citation type="submission" date="2020-06" db="EMBL/GenBank/DDBJ databases">
        <title>A chromosome-scale genome assembly of Talaromyces rugulosus W13939.</title>
        <authorList>
            <person name="Wang B."/>
            <person name="Guo L."/>
            <person name="Ye K."/>
            <person name="Wang L."/>
        </authorList>
    </citation>
    <scope>NUCLEOTIDE SEQUENCE [LARGE SCALE GENOMIC DNA]</scope>
    <source>
        <strain evidence="3">W13939</strain>
    </source>
</reference>
<dbReference type="SUPFAM" id="SSF55486">
    <property type="entry name" value="Metalloproteases ('zincins'), catalytic domain"/>
    <property type="match status" value="1"/>
</dbReference>
<evidence type="ECO:0008006" key="4">
    <source>
        <dbReference type="Google" id="ProtNLM"/>
    </source>
</evidence>
<dbReference type="AlphaFoldDB" id="A0A7H8R2T7"/>
<gene>
    <name evidence="2" type="ORF">TRUGW13939_07127</name>
</gene>
<dbReference type="OrthoDB" id="5198706at2759"/>
<organism evidence="2 3">
    <name type="scientific">Talaromyces rugulosus</name>
    <name type="common">Penicillium rugulosum</name>
    <dbReference type="NCBI Taxonomy" id="121627"/>
    <lineage>
        <taxon>Eukaryota</taxon>
        <taxon>Fungi</taxon>
        <taxon>Dikarya</taxon>
        <taxon>Ascomycota</taxon>
        <taxon>Pezizomycotina</taxon>
        <taxon>Eurotiomycetes</taxon>
        <taxon>Eurotiomycetidae</taxon>
        <taxon>Eurotiales</taxon>
        <taxon>Trichocomaceae</taxon>
        <taxon>Talaromyces</taxon>
        <taxon>Talaromyces sect. Islandici</taxon>
    </lineage>
</organism>
<protein>
    <recommendedName>
        <fullName evidence="4">Lysine-specific metallo-endopeptidase domain-containing protein</fullName>
    </recommendedName>
</protein>
<keyword evidence="3" id="KW-1185">Reference proteome</keyword>
<feature type="transmembrane region" description="Helical" evidence="1">
    <location>
        <begin position="12"/>
        <end position="31"/>
    </location>
</feature>